<dbReference type="OrthoDB" id="694498at2759"/>
<protein>
    <recommendedName>
        <fullName evidence="4">MATH domain-containing protein</fullName>
    </recommendedName>
</protein>
<dbReference type="SUPFAM" id="SSF49599">
    <property type="entry name" value="TRAF domain-like"/>
    <property type="match status" value="1"/>
</dbReference>
<evidence type="ECO:0008006" key="4">
    <source>
        <dbReference type="Google" id="ProtNLM"/>
    </source>
</evidence>
<reference evidence="2 3" key="1">
    <citation type="submission" date="2016-09" db="EMBL/GenBank/DDBJ databases">
        <title>The draft genome of Dichanthelium oligosanthes: A C3 panicoid grass species.</title>
        <authorList>
            <person name="Studer A.J."/>
            <person name="Schnable J.C."/>
            <person name="Brutnell T.P."/>
        </authorList>
    </citation>
    <scope>NUCLEOTIDE SEQUENCE [LARGE SCALE GENOMIC DNA]</scope>
    <source>
        <strain evidence="3">cv. Kellogg 1175</strain>
        <tissue evidence="2">Leaf</tissue>
    </source>
</reference>
<evidence type="ECO:0000256" key="1">
    <source>
        <dbReference type="SAM" id="MobiDB-lite"/>
    </source>
</evidence>
<evidence type="ECO:0000313" key="3">
    <source>
        <dbReference type="Proteomes" id="UP000095767"/>
    </source>
</evidence>
<comment type="caution">
    <text evidence="2">The sequence shown here is derived from an EMBL/GenBank/DDBJ whole genome shotgun (WGS) entry which is preliminary data.</text>
</comment>
<dbReference type="EMBL" id="LWDX02070178">
    <property type="protein sequence ID" value="OEL14400.1"/>
    <property type="molecule type" value="Genomic_DNA"/>
</dbReference>
<dbReference type="Proteomes" id="UP000095767">
    <property type="component" value="Unassembled WGS sequence"/>
</dbReference>
<proteinExistence type="predicted"/>
<feature type="region of interest" description="Disordered" evidence="1">
    <location>
        <begin position="91"/>
        <end position="113"/>
    </location>
</feature>
<dbReference type="STRING" id="888268.A0A1E5UND7"/>
<organism evidence="2 3">
    <name type="scientific">Dichanthelium oligosanthes</name>
    <dbReference type="NCBI Taxonomy" id="888268"/>
    <lineage>
        <taxon>Eukaryota</taxon>
        <taxon>Viridiplantae</taxon>
        <taxon>Streptophyta</taxon>
        <taxon>Embryophyta</taxon>
        <taxon>Tracheophyta</taxon>
        <taxon>Spermatophyta</taxon>
        <taxon>Magnoliopsida</taxon>
        <taxon>Liliopsida</taxon>
        <taxon>Poales</taxon>
        <taxon>Poaceae</taxon>
        <taxon>PACMAD clade</taxon>
        <taxon>Panicoideae</taxon>
        <taxon>Panicodae</taxon>
        <taxon>Paniceae</taxon>
        <taxon>Dichantheliinae</taxon>
        <taxon>Dichanthelium</taxon>
    </lineage>
</organism>
<sequence>MAANNSTSGVNPSLPSMMTSSRCLTQGITATHDFVVTSFSLLEGMMGIGELVNSGTFSVGGCDWSLSTGHEAAVRLLVLHGRTGAQLVRGSSSSSVYSTKAAKCPPKQGGGRR</sequence>
<accession>A0A1E5UND7</accession>
<keyword evidence="3" id="KW-1185">Reference proteome</keyword>
<dbReference type="AlphaFoldDB" id="A0A1E5UND7"/>
<name>A0A1E5UND7_9POAL</name>
<evidence type="ECO:0000313" key="2">
    <source>
        <dbReference type="EMBL" id="OEL14400.1"/>
    </source>
</evidence>
<gene>
    <name evidence="2" type="ORF">BAE44_0024580</name>
</gene>